<protein>
    <submittedName>
        <fullName evidence="2">Uncharacterized protein</fullName>
    </submittedName>
</protein>
<name>A0AAD5WIT6_PARTN</name>
<evidence type="ECO:0000313" key="3">
    <source>
        <dbReference type="Proteomes" id="UP001196413"/>
    </source>
</evidence>
<accession>A0AAD5WIT6</accession>
<comment type="caution">
    <text evidence="2">The sequence shown here is derived from an EMBL/GenBank/DDBJ whole genome shotgun (WGS) entry which is preliminary data.</text>
</comment>
<gene>
    <name evidence="2" type="ORF">KIN20_032879</name>
</gene>
<proteinExistence type="predicted"/>
<evidence type="ECO:0000313" key="2">
    <source>
        <dbReference type="EMBL" id="KAJ1371018.1"/>
    </source>
</evidence>
<dbReference type="AlphaFoldDB" id="A0AAD5WIT6"/>
<organism evidence="2 3">
    <name type="scientific">Parelaphostrongylus tenuis</name>
    <name type="common">Meningeal worm</name>
    <dbReference type="NCBI Taxonomy" id="148309"/>
    <lineage>
        <taxon>Eukaryota</taxon>
        <taxon>Metazoa</taxon>
        <taxon>Ecdysozoa</taxon>
        <taxon>Nematoda</taxon>
        <taxon>Chromadorea</taxon>
        <taxon>Rhabditida</taxon>
        <taxon>Rhabditina</taxon>
        <taxon>Rhabditomorpha</taxon>
        <taxon>Strongyloidea</taxon>
        <taxon>Metastrongylidae</taxon>
        <taxon>Parelaphostrongylus</taxon>
    </lineage>
</organism>
<sequence length="50" mass="5198">MPPKKAPAKKSTSDNAEAAAKRETKGGGTAVKVRHILCEKQVGTCSSSNQ</sequence>
<keyword evidence="3" id="KW-1185">Reference proteome</keyword>
<dbReference type="EMBL" id="JAHQIW010006890">
    <property type="protein sequence ID" value="KAJ1371018.1"/>
    <property type="molecule type" value="Genomic_DNA"/>
</dbReference>
<reference evidence="2" key="1">
    <citation type="submission" date="2021-06" db="EMBL/GenBank/DDBJ databases">
        <title>Parelaphostrongylus tenuis whole genome reference sequence.</title>
        <authorList>
            <person name="Garwood T.J."/>
            <person name="Larsen P.A."/>
            <person name="Fountain-Jones N.M."/>
            <person name="Garbe J.R."/>
            <person name="Macchietto M.G."/>
            <person name="Kania S.A."/>
            <person name="Gerhold R.W."/>
            <person name="Richards J.E."/>
            <person name="Wolf T.M."/>
        </authorList>
    </citation>
    <scope>NUCLEOTIDE SEQUENCE</scope>
    <source>
        <strain evidence="2">MNPRO001-30</strain>
        <tissue evidence="2">Meninges</tissue>
    </source>
</reference>
<evidence type="ECO:0000256" key="1">
    <source>
        <dbReference type="SAM" id="MobiDB-lite"/>
    </source>
</evidence>
<feature type="region of interest" description="Disordered" evidence="1">
    <location>
        <begin position="1"/>
        <end position="30"/>
    </location>
</feature>
<dbReference type="Proteomes" id="UP001196413">
    <property type="component" value="Unassembled WGS sequence"/>
</dbReference>